<evidence type="ECO:0000313" key="2">
    <source>
        <dbReference type="Proteomes" id="UP000001784"/>
    </source>
</evidence>
<dbReference type="RefSeq" id="WP_011700758.1">
    <property type="nucleotide sequence ID" value="NC_008554.1"/>
</dbReference>
<accession>A0LQE1</accession>
<dbReference type="EMBL" id="CP000478">
    <property type="protein sequence ID" value="ABK19643.1"/>
    <property type="molecule type" value="Genomic_DNA"/>
</dbReference>
<keyword evidence="2" id="KW-1185">Reference proteome</keyword>
<organism evidence="1 2">
    <name type="scientific">Syntrophobacter fumaroxidans (strain DSM 10017 / MPOB)</name>
    <dbReference type="NCBI Taxonomy" id="335543"/>
    <lineage>
        <taxon>Bacteria</taxon>
        <taxon>Pseudomonadati</taxon>
        <taxon>Thermodesulfobacteriota</taxon>
        <taxon>Syntrophobacteria</taxon>
        <taxon>Syntrophobacterales</taxon>
        <taxon>Syntrophobacteraceae</taxon>
        <taxon>Syntrophobacter</taxon>
    </lineage>
</organism>
<dbReference type="KEGG" id="sfu:Sfum_3976"/>
<protein>
    <submittedName>
        <fullName evidence="1">Uncharacterized protein</fullName>
    </submittedName>
</protein>
<dbReference type="OrthoDB" id="2991036at2"/>
<evidence type="ECO:0000313" key="1">
    <source>
        <dbReference type="EMBL" id="ABK19643.1"/>
    </source>
</evidence>
<dbReference type="InParanoid" id="A0LQE1"/>
<name>A0LQE1_SYNFM</name>
<reference evidence="1 2" key="1">
    <citation type="submission" date="2006-10" db="EMBL/GenBank/DDBJ databases">
        <title>Complete sequence of Syntrophobacter fumaroxidans MPOB.</title>
        <authorList>
            <consortium name="US DOE Joint Genome Institute"/>
            <person name="Copeland A."/>
            <person name="Lucas S."/>
            <person name="Lapidus A."/>
            <person name="Barry K."/>
            <person name="Detter J.C."/>
            <person name="Glavina del Rio T."/>
            <person name="Hammon N."/>
            <person name="Israni S."/>
            <person name="Pitluck S."/>
            <person name="Goltsman E.G."/>
            <person name="Martinez M."/>
            <person name="Schmutz J."/>
            <person name="Larimer F."/>
            <person name="Land M."/>
            <person name="Hauser L."/>
            <person name="Kyrpides N."/>
            <person name="Kim E."/>
            <person name="Boone D.R."/>
            <person name="Brockman F."/>
            <person name="Culley D."/>
            <person name="Ferry J."/>
            <person name="Gunsalus R."/>
            <person name="McInerney M.J."/>
            <person name="Morrison M."/>
            <person name="Plugge C."/>
            <person name="Rohlin L."/>
            <person name="Scholten J."/>
            <person name="Sieber J."/>
            <person name="Stams A.J.M."/>
            <person name="Worm P."/>
            <person name="Henstra A.M."/>
            <person name="Richardson P."/>
        </authorList>
    </citation>
    <scope>NUCLEOTIDE SEQUENCE [LARGE SCALE GENOMIC DNA]</scope>
    <source>
        <strain evidence="2">DSM 10017 / MPOB</strain>
    </source>
</reference>
<dbReference type="HOGENOM" id="CLU_2439724_0_0_7"/>
<dbReference type="AlphaFoldDB" id="A0LQE1"/>
<dbReference type="STRING" id="335543.Sfum_3976"/>
<dbReference type="Proteomes" id="UP000001784">
    <property type="component" value="Chromosome"/>
</dbReference>
<proteinExistence type="predicted"/>
<gene>
    <name evidence="1" type="ordered locus">Sfum_3976</name>
</gene>
<sequence length="90" mass="9828">MRAEKNPDLPGSRANLPVEKVDGKARHGKEIVSAGGNETCIAAHVIKITEEIKNGETPLARIEAIRGLLLRGAYTIEPDEIARKMLGEIW</sequence>